<feature type="region of interest" description="Disordered" evidence="2">
    <location>
        <begin position="1"/>
        <end position="36"/>
    </location>
</feature>
<sequence length="1244" mass="137874">MAENPSNSPSAGEPHTPIRSLNLVQSEESDDIKEQGTCVEDLENIKITYNIDATTLPSTKGPASDCGGLSSTAEAGPALSMIGREGFEQPNEDEELDNVDEAERPTFIFSVDAFARKAWLQKWKISAGHLQRADSVDQCKALPDCTGIVGHLKDIVDPDAEFSKSAVLNRAVSMDLHKSGGCSGIWDIDFDLLLKATSVQTSSTSNHFPLSLVSGLHISKLILSMIEAWDRLKETDHGLSREEVCDIEEAINLISSTYPARLRNGSKFDAPKSLRGLAPKDAFDLVLLAQSMASGSREANVIPKTAAQTLKGFVEILDKLPREQRNVNGLLETFKRLTGNYGIDKTNVQYLKAILDASKGHVSRKVLDEILVHESRLKLFEKKSNLLSTAFSWPVLGVIFRHNWFRSLNSKDFDLNQKGVGMITYVNSFFEPGKPPGMDGHRMIGEESLLRDDDGRPYTYDSLREEMLGVVAEAIAMSSASRRSRQQKMVNRRDVLHMKFTVVVWYIFRAHPSYYEAVEKIPSASAIRLHRSYFTRASAVEVVFSTFGISFAEGLQCDACNNPTFEGLNPSEVIMGPKNVMRAIAAMKDEEQRKKEKLQEEEEEAQRKVKLAKIEEAERQRQEADKELEKMRIEQTNLNLSKFALIQTQAVRLATEALRESQKKCIAYKSQVESDLTDAANEMLDNRVTILDYTGSNAKHDESLPAPAGVPLSAGCASTPMTSLSGGWVEKAAPFMRAVLQGRPPDVIYIDLVDDRFGNGPEHARCTIPCRDRGESETIEYFVREVLEQAGTANPQKATVLLRVQMSEQCSGLQMSSGINLLGAFASKKVRENDIPVVPSDSKSEGPCSAPTSSSPWSDDEADNPDGLDSAPEEGEQVPLGKRVVYRRRPYWNIGSVELSLKEQYEAACLERETKHKRKSRASVASRRSSISSSRTVKLPALVQETIFVIERTVKRPGPEGSKRPLESCTRQAFRERYYRDDEQKSVIVAEKVDPLSKRTSDLSIETLTDLFTTAGLQKNGTAIIMAPGSCNCNSILSVIGCIGAKAILPMKLTSLSDYPQLHDKLFTSIRQGIRERTFTPCQKMPIRPVSETLSYVLGAKRQQIRLCEDREMTAEEEANFECNVLDVSRIIAPINYVTEYHFPAWREDPLEAVNAKLRSITCDDSVRTSTIAMFKENVECGKPGQSTWLQCNGTFEAGQEIFRQPRGWATAAHCCNEETGNAALFPGSMQLLTAAPGPPVSSS</sequence>
<organism evidence="3 4">
    <name type="scientific">Perkinsus olseni</name>
    <name type="common">Perkinsus atlanticus</name>
    <dbReference type="NCBI Taxonomy" id="32597"/>
    <lineage>
        <taxon>Eukaryota</taxon>
        <taxon>Sar</taxon>
        <taxon>Alveolata</taxon>
        <taxon>Perkinsozoa</taxon>
        <taxon>Perkinsea</taxon>
        <taxon>Perkinsida</taxon>
        <taxon>Perkinsidae</taxon>
        <taxon>Perkinsus</taxon>
    </lineage>
</organism>
<protein>
    <submittedName>
        <fullName evidence="3">Uncharacterized protein</fullName>
    </submittedName>
</protein>
<keyword evidence="1" id="KW-0175">Coiled coil</keyword>
<accession>A0A7J6U5G7</accession>
<feature type="region of interest" description="Disordered" evidence="2">
    <location>
        <begin position="836"/>
        <end position="879"/>
    </location>
</feature>
<comment type="caution">
    <text evidence="3">The sequence shown here is derived from an EMBL/GenBank/DDBJ whole genome shotgun (WGS) entry which is preliminary data.</text>
</comment>
<proteinExistence type="predicted"/>
<evidence type="ECO:0000313" key="3">
    <source>
        <dbReference type="EMBL" id="KAF4752060.1"/>
    </source>
</evidence>
<evidence type="ECO:0000313" key="4">
    <source>
        <dbReference type="Proteomes" id="UP000574390"/>
    </source>
</evidence>
<name>A0A7J6U5G7_PEROL</name>
<dbReference type="Proteomes" id="UP000574390">
    <property type="component" value="Unassembled WGS sequence"/>
</dbReference>
<dbReference type="EMBL" id="JABANM010002745">
    <property type="protein sequence ID" value="KAF4752060.1"/>
    <property type="molecule type" value="Genomic_DNA"/>
</dbReference>
<evidence type="ECO:0000256" key="1">
    <source>
        <dbReference type="SAM" id="Coils"/>
    </source>
</evidence>
<feature type="compositionally biased region" description="Acidic residues" evidence="2">
    <location>
        <begin position="858"/>
        <end position="876"/>
    </location>
</feature>
<reference evidence="3 4" key="1">
    <citation type="submission" date="2020-04" db="EMBL/GenBank/DDBJ databases">
        <title>Perkinsus olseni comparative genomics.</title>
        <authorList>
            <person name="Bogema D.R."/>
        </authorList>
    </citation>
    <scope>NUCLEOTIDE SEQUENCE [LARGE SCALE GENOMIC DNA]</scope>
    <source>
        <strain evidence="3">ATCC PRA-205</strain>
    </source>
</reference>
<dbReference type="AlphaFoldDB" id="A0A7J6U5G7"/>
<feature type="compositionally biased region" description="Polar residues" evidence="2">
    <location>
        <begin position="1"/>
        <end position="10"/>
    </location>
</feature>
<evidence type="ECO:0000256" key="2">
    <source>
        <dbReference type="SAM" id="MobiDB-lite"/>
    </source>
</evidence>
<feature type="coiled-coil region" evidence="1">
    <location>
        <begin position="580"/>
        <end position="641"/>
    </location>
</feature>
<gene>
    <name evidence="3" type="ORF">FOZ62_024912</name>
</gene>